<dbReference type="OrthoDB" id="4732698at2"/>
<evidence type="ECO:0000313" key="2">
    <source>
        <dbReference type="EMBL" id="SPM35828.1"/>
    </source>
</evidence>
<evidence type="ECO:0000313" key="3">
    <source>
        <dbReference type="Proteomes" id="UP000240988"/>
    </source>
</evidence>
<accession>A0A2U3NWH1</accession>
<name>A0A2U3NWH1_9MYCO</name>
<dbReference type="RefSeq" id="WP_077088614.1">
    <property type="nucleotide sequence ID" value="NZ_LT721901.1"/>
</dbReference>
<dbReference type="Proteomes" id="UP000240988">
    <property type="component" value="Unassembled WGS sequence"/>
</dbReference>
<reference evidence="2 3" key="1">
    <citation type="submission" date="2017-01" db="EMBL/GenBank/DDBJ databases">
        <authorList>
            <consortium name="Urmite Genomes"/>
        </authorList>
    </citation>
    <scope>NUCLEOTIDE SEQUENCE [LARGE SCALE GENOMIC DNA]</scope>
    <source>
        <strain evidence="2 3">AB57</strain>
    </source>
</reference>
<gene>
    <name evidence="2" type="ORF">MRAB57_3661</name>
</gene>
<keyword evidence="1" id="KW-0472">Membrane</keyword>
<dbReference type="STRING" id="1841860.GCA_900157375_03663"/>
<dbReference type="EMBL" id="FUFA01000004">
    <property type="protein sequence ID" value="SPM35828.1"/>
    <property type="molecule type" value="Genomic_DNA"/>
</dbReference>
<feature type="transmembrane region" description="Helical" evidence="1">
    <location>
        <begin position="20"/>
        <end position="41"/>
    </location>
</feature>
<sequence length="82" mass="8728">MVGTLHNVRISTSTCVVRLAIVSLILAGVVAVGIVVALLNAPSSGQSCSVRHATAQDADGRTMWCDRASTGHRQLVWHYKLT</sequence>
<proteinExistence type="predicted"/>
<evidence type="ECO:0000256" key="1">
    <source>
        <dbReference type="SAM" id="Phobius"/>
    </source>
</evidence>
<protein>
    <submittedName>
        <fullName evidence="2">Uncharacterized protein</fullName>
    </submittedName>
</protein>
<organism evidence="2 3">
    <name type="scientific">Mycobacterium rhizamassiliense</name>
    <dbReference type="NCBI Taxonomy" id="1841860"/>
    <lineage>
        <taxon>Bacteria</taxon>
        <taxon>Bacillati</taxon>
        <taxon>Actinomycetota</taxon>
        <taxon>Actinomycetes</taxon>
        <taxon>Mycobacteriales</taxon>
        <taxon>Mycobacteriaceae</taxon>
        <taxon>Mycobacterium</taxon>
    </lineage>
</organism>
<keyword evidence="1" id="KW-1133">Transmembrane helix</keyword>
<keyword evidence="3" id="KW-1185">Reference proteome</keyword>
<keyword evidence="1" id="KW-0812">Transmembrane</keyword>
<dbReference type="AlphaFoldDB" id="A0A2U3NWH1"/>